<dbReference type="EMBL" id="BAAARW010000026">
    <property type="protein sequence ID" value="GAA2443523.1"/>
    <property type="molecule type" value="Genomic_DNA"/>
</dbReference>
<evidence type="ECO:0000256" key="2">
    <source>
        <dbReference type="ARBA" id="ARBA00007362"/>
    </source>
</evidence>
<dbReference type="PANTHER" id="PTHR32322:SF2">
    <property type="entry name" value="EAMA DOMAIN-CONTAINING PROTEIN"/>
    <property type="match status" value="1"/>
</dbReference>
<keyword evidence="9" id="KW-1185">Reference proteome</keyword>
<evidence type="ECO:0000256" key="1">
    <source>
        <dbReference type="ARBA" id="ARBA00004141"/>
    </source>
</evidence>
<feature type="transmembrane region" description="Helical" evidence="6">
    <location>
        <begin position="261"/>
        <end position="279"/>
    </location>
</feature>
<sequence>MSRRGWVLFALMGVLWGIPYLMIKVAVEGGVAVPVVVFARTALGALVLLPLVLWGGAGGTGGGLGTLRRHWKPILAFAALEILGPWALLVDAERHLSSSMTGLLIAAVPIAGVLIARLAESRPRPRNPGASPAEAAGERLDAGRWIGLLLGLAGVAVLAVPHLEGGSAWAIGEMMLVVLGYSIAPMIAARRLGEVPSLQMTVACLTLAALVYAGPAAATWPASMPDGKVLAALAGLGIVCTALAFVVFFELIREAGTSRAMVFTYVNPAVAVSAGVLFLDEPLTGTILAAFALILCGSVLATGRRRNADTVRPVEPVQAAEPST</sequence>
<dbReference type="Pfam" id="PF00892">
    <property type="entry name" value="EamA"/>
    <property type="match status" value="2"/>
</dbReference>
<evidence type="ECO:0000256" key="4">
    <source>
        <dbReference type="ARBA" id="ARBA00022989"/>
    </source>
</evidence>
<gene>
    <name evidence="8" type="ORF">GCM10010191_70100</name>
</gene>
<dbReference type="PANTHER" id="PTHR32322">
    <property type="entry name" value="INNER MEMBRANE TRANSPORTER"/>
    <property type="match status" value="1"/>
</dbReference>
<comment type="caution">
    <text evidence="8">The sequence shown here is derived from an EMBL/GenBank/DDBJ whole genome shotgun (WGS) entry which is preliminary data.</text>
</comment>
<feature type="transmembrane region" description="Helical" evidence="6">
    <location>
        <begin position="33"/>
        <end position="54"/>
    </location>
</feature>
<protein>
    <submittedName>
        <fullName evidence="8">EamA family transporter</fullName>
    </submittedName>
</protein>
<dbReference type="InterPro" id="IPR050638">
    <property type="entry name" value="AA-Vitamin_Transporters"/>
</dbReference>
<dbReference type="SUPFAM" id="SSF103481">
    <property type="entry name" value="Multidrug resistance efflux transporter EmrE"/>
    <property type="match status" value="2"/>
</dbReference>
<feature type="domain" description="EamA" evidence="7">
    <location>
        <begin position="5"/>
        <end position="118"/>
    </location>
</feature>
<keyword evidence="4 6" id="KW-1133">Transmembrane helix</keyword>
<feature type="transmembrane region" description="Helical" evidence="6">
    <location>
        <begin position="145"/>
        <end position="163"/>
    </location>
</feature>
<evidence type="ECO:0000313" key="9">
    <source>
        <dbReference type="Proteomes" id="UP001501231"/>
    </source>
</evidence>
<feature type="domain" description="EamA" evidence="7">
    <location>
        <begin position="174"/>
        <end position="301"/>
    </location>
</feature>
<feature type="transmembrane region" description="Helical" evidence="6">
    <location>
        <begin position="96"/>
        <end position="116"/>
    </location>
</feature>
<keyword evidence="5 6" id="KW-0472">Membrane</keyword>
<dbReference type="Proteomes" id="UP001501231">
    <property type="component" value="Unassembled WGS sequence"/>
</dbReference>
<evidence type="ECO:0000256" key="6">
    <source>
        <dbReference type="SAM" id="Phobius"/>
    </source>
</evidence>
<feature type="transmembrane region" description="Helical" evidence="6">
    <location>
        <begin position="285"/>
        <end position="303"/>
    </location>
</feature>
<dbReference type="InterPro" id="IPR037185">
    <property type="entry name" value="EmrE-like"/>
</dbReference>
<feature type="transmembrane region" description="Helical" evidence="6">
    <location>
        <begin position="200"/>
        <end position="223"/>
    </location>
</feature>
<evidence type="ECO:0000259" key="7">
    <source>
        <dbReference type="Pfam" id="PF00892"/>
    </source>
</evidence>
<evidence type="ECO:0000313" key="8">
    <source>
        <dbReference type="EMBL" id="GAA2443523.1"/>
    </source>
</evidence>
<evidence type="ECO:0000256" key="5">
    <source>
        <dbReference type="ARBA" id="ARBA00023136"/>
    </source>
</evidence>
<comment type="subcellular location">
    <subcellularLocation>
        <location evidence="1">Membrane</location>
        <topology evidence="1">Multi-pass membrane protein</topology>
    </subcellularLocation>
</comment>
<name>A0ABP5X2T9_9ACTN</name>
<organism evidence="8 9">
    <name type="scientific">Actinomadura vinacea</name>
    <dbReference type="NCBI Taxonomy" id="115336"/>
    <lineage>
        <taxon>Bacteria</taxon>
        <taxon>Bacillati</taxon>
        <taxon>Actinomycetota</taxon>
        <taxon>Actinomycetes</taxon>
        <taxon>Streptosporangiales</taxon>
        <taxon>Thermomonosporaceae</taxon>
        <taxon>Actinomadura</taxon>
    </lineage>
</organism>
<dbReference type="RefSeq" id="WP_344594857.1">
    <property type="nucleotide sequence ID" value="NZ_BAAARW010000026.1"/>
</dbReference>
<feature type="transmembrane region" description="Helical" evidence="6">
    <location>
        <begin position="74"/>
        <end position="90"/>
    </location>
</feature>
<feature type="transmembrane region" description="Helical" evidence="6">
    <location>
        <begin position="169"/>
        <end position="188"/>
    </location>
</feature>
<reference evidence="9" key="1">
    <citation type="journal article" date="2019" name="Int. J. Syst. Evol. Microbiol.">
        <title>The Global Catalogue of Microorganisms (GCM) 10K type strain sequencing project: providing services to taxonomists for standard genome sequencing and annotation.</title>
        <authorList>
            <consortium name="The Broad Institute Genomics Platform"/>
            <consortium name="The Broad Institute Genome Sequencing Center for Infectious Disease"/>
            <person name="Wu L."/>
            <person name="Ma J."/>
        </authorList>
    </citation>
    <scope>NUCLEOTIDE SEQUENCE [LARGE SCALE GENOMIC DNA]</scope>
    <source>
        <strain evidence="9">JCM 3325</strain>
    </source>
</reference>
<proteinExistence type="inferred from homology"/>
<accession>A0ABP5X2T9</accession>
<feature type="transmembrane region" description="Helical" evidence="6">
    <location>
        <begin position="229"/>
        <end position="249"/>
    </location>
</feature>
<dbReference type="InterPro" id="IPR000620">
    <property type="entry name" value="EamA_dom"/>
</dbReference>
<comment type="similarity">
    <text evidence="2">Belongs to the EamA transporter family.</text>
</comment>
<feature type="transmembrane region" description="Helical" evidence="6">
    <location>
        <begin position="7"/>
        <end position="27"/>
    </location>
</feature>
<keyword evidence="3 6" id="KW-0812">Transmembrane</keyword>
<evidence type="ECO:0000256" key="3">
    <source>
        <dbReference type="ARBA" id="ARBA00022692"/>
    </source>
</evidence>